<organism evidence="2 3">
    <name type="scientific">Thalassospira marina</name>
    <dbReference type="NCBI Taxonomy" id="2048283"/>
    <lineage>
        <taxon>Bacteria</taxon>
        <taxon>Pseudomonadati</taxon>
        <taxon>Pseudomonadota</taxon>
        <taxon>Alphaproteobacteria</taxon>
        <taxon>Rhodospirillales</taxon>
        <taxon>Thalassospiraceae</taxon>
        <taxon>Thalassospira</taxon>
    </lineage>
</organism>
<dbReference type="PANTHER" id="PTHR22916:SF56">
    <property type="entry name" value="GLYCOSYL TRANSFERASE"/>
    <property type="match status" value="1"/>
</dbReference>
<proteinExistence type="predicted"/>
<evidence type="ECO:0000313" key="3">
    <source>
        <dbReference type="Proteomes" id="UP000233458"/>
    </source>
</evidence>
<evidence type="ECO:0000259" key="1">
    <source>
        <dbReference type="Pfam" id="PF00535"/>
    </source>
</evidence>
<reference evidence="2 3" key="1">
    <citation type="submission" date="2017-10" db="EMBL/GenBank/DDBJ databases">
        <title>Biodiversity and function of Thalassospira species in the particle-attached aromatic-hydrocarbon-degrading consortia from the surface seawater of the China South Sea.</title>
        <authorList>
            <person name="Dong C."/>
            <person name="Liu R."/>
            <person name="Shao Z."/>
        </authorList>
    </citation>
    <scope>NUCLEOTIDE SEQUENCE [LARGE SCALE GENOMIC DNA]</scope>
    <source>
        <strain evidence="2 3">CSC3H3</strain>
    </source>
</reference>
<name>A0ABM6QEA3_9PROT</name>
<accession>A0ABM6QEA3</accession>
<evidence type="ECO:0000313" key="2">
    <source>
        <dbReference type="EMBL" id="AUG54571.1"/>
    </source>
</evidence>
<dbReference type="Proteomes" id="UP000233458">
    <property type="component" value="Chromosome"/>
</dbReference>
<dbReference type="Gene3D" id="3.90.550.10">
    <property type="entry name" value="Spore Coat Polysaccharide Biosynthesis Protein SpsA, Chain A"/>
    <property type="match status" value="1"/>
</dbReference>
<protein>
    <recommendedName>
        <fullName evidence="1">Glycosyltransferase 2-like domain-containing protein</fullName>
    </recommendedName>
</protein>
<dbReference type="CDD" id="cd00761">
    <property type="entry name" value="Glyco_tranf_GTA_type"/>
    <property type="match status" value="1"/>
</dbReference>
<dbReference type="PANTHER" id="PTHR22916">
    <property type="entry name" value="GLYCOSYLTRANSFERASE"/>
    <property type="match status" value="1"/>
</dbReference>
<dbReference type="InterPro" id="IPR001173">
    <property type="entry name" value="Glyco_trans_2-like"/>
</dbReference>
<sequence length="300" mass="34654">MDTLNVSDACSAVPLVSIGVPVYNGEATLAAALESLVSQSSSDFEIIISDNASDDRTQEICREYEERYDNIFYVRQDQNIGATNNFRFVLDRARGQYFMWAAADDLRSPDFIENNVLFLNDNSDYVASAGPNCFEGCELNKEQWVSFLIKGDTPSDRFLEFFEYCWKSNGVFYSLIRTEIAKKCWFVGDSFIAADWAFNLFILTHGKFNRVDRGLTVLGVDGVSNQPNAYRRFRNRKIEILFPFYQLSVYVFVWSKKFPARARILLMSKLLKLNIQAFFNQIYSDLYRFYCGVRSEIFSK</sequence>
<keyword evidence="3" id="KW-1185">Reference proteome</keyword>
<gene>
    <name evidence="2" type="ORF">CSC3H3_18985</name>
</gene>
<dbReference type="SUPFAM" id="SSF53448">
    <property type="entry name" value="Nucleotide-diphospho-sugar transferases"/>
    <property type="match status" value="1"/>
</dbReference>
<feature type="domain" description="Glycosyltransferase 2-like" evidence="1">
    <location>
        <begin position="17"/>
        <end position="144"/>
    </location>
</feature>
<dbReference type="Pfam" id="PF00535">
    <property type="entry name" value="Glycos_transf_2"/>
    <property type="match status" value="1"/>
</dbReference>
<dbReference type="EMBL" id="CP024199">
    <property type="protein sequence ID" value="AUG54571.1"/>
    <property type="molecule type" value="Genomic_DNA"/>
</dbReference>
<dbReference type="InterPro" id="IPR029044">
    <property type="entry name" value="Nucleotide-diphossugar_trans"/>
</dbReference>